<reference evidence="1" key="1">
    <citation type="journal article" date="2025" name="Int. J. Syst. Evol. Microbiol.">
        <title>Inconstantimicrobium mannanitabidum sp. nov., a novel member of the family Clostridiaceae isolated from anoxic soil under the treatment of reductive soil disinfestation.</title>
        <authorList>
            <person name="Ueki A."/>
            <person name="Tonouchi A."/>
            <person name="Honma S."/>
            <person name="Kaku N."/>
            <person name="Ueki K."/>
        </authorList>
    </citation>
    <scope>NUCLEOTIDE SEQUENCE</scope>
    <source>
        <strain evidence="1">TW13</strain>
    </source>
</reference>
<keyword evidence="2" id="KW-1185">Reference proteome</keyword>
<evidence type="ECO:0000313" key="2">
    <source>
        <dbReference type="Proteomes" id="UP001058074"/>
    </source>
</evidence>
<protein>
    <submittedName>
        <fullName evidence="1">Uncharacterized protein</fullName>
    </submittedName>
</protein>
<sequence length="234" mass="27651">MSKLVNKEIKELLKKVNVALNDYSQYEIDNGHAWGYKLKLKRNEIECRIYEEIECENCNYVITIPNENITGIKDILKCFINEIYEKEINWRNSCLKSNKGWYSRKHKSINLWLTRGKEDKILEISKQIAERYSNSKRLENEVEHFKVFISRFYYALNMLVPTWKVEDIKETTFKRLNEFNIKNVGISCIDNKLIIMKNSEDANAVLDKFDIQIDSYSNSSMVVNQIVNRLGKVA</sequence>
<proteinExistence type="predicted"/>
<accession>A0ACB5R9V0</accession>
<organism evidence="1 2">
    <name type="scientific">Inconstantimicrobium mannanitabidum</name>
    <dbReference type="NCBI Taxonomy" id="1604901"/>
    <lineage>
        <taxon>Bacteria</taxon>
        <taxon>Bacillati</taxon>
        <taxon>Bacillota</taxon>
        <taxon>Clostridia</taxon>
        <taxon>Eubacteriales</taxon>
        <taxon>Clostridiaceae</taxon>
        <taxon>Inconstantimicrobium</taxon>
    </lineage>
</organism>
<gene>
    <name evidence="1" type="ORF">rsdtw13_10740</name>
</gene>
<dbReference type="EMBL" id="BROD01000001">
    <property type="protein sequence ID" value="GKX65816.1"/>
    <property type="molecule type" value="Genomic_DNA"/>
</dbReference>
<name>A0ACB5R9V0_9CLOT</name>
<evidence type="ECO:0000313" key="1">
    <source>
        <dbReference type="EMBL" id="GKX65816.1"/>
    </source>
</evidence>
<dbReference type="Proteomes" id="UP001058074">
    <property type="component" value="Unassembled WGS sequence"/>
</dbReference>
<comment type="caution">
    <text evidence="1">The sequence shown here is derived from an EMBL/GenBank/DDBJ whole genome shotgun (WGS) entry which is preliminary data.</text>
</comment>